<dbReference type="AlphaFoldDB" id="A0A0H5AEI7"/>
<accession>A0A0H5AEI7</accession>
<dbReference type="KEGG" id="ptv:AA957_26380"/>
<sequence length="140" mass="15667">MFQQLLHQCFSDIATAYGGRNVHAAESSRAWRCIGVTVKAADCDQLPFTKYAQQALARLVESVGVVVPLGNQARQESETFSARLGFQHTDLRWKSFEFAYRRNVVLAFSGVAVVGGIHANSALDKYPRDYNPENPEDQMR</sequence>
<evidence type="ECO:0000313" key="2">
    <source>
        <dbReference type="Proteomes" id="UP000036608"/>
    </source>
</evidence>
<dbReference type="Proteomes" id="UP000036608">
    <property type="component" value="Chromosome"/>
</dbReference>
<reference evidence="2" key="2">
    <citation type="submission" date="2015-05" db="EMBL/GenBank/DDBJ databases">
        <authorList>
            <person name="Swarnkar M.K."/>
            <person name="Vyas P."/>
            <person name="Rahi P."/>
            <person name="Thakur R."/>
            <person name="Thakur N."/>
            <person name="Singh A.K."/>
            <person name="Gulati A."/>
        </authorList>
    </citation>
    <scope>NUCLEOTIDE SEQUENCE [LARGE SCALE GENOMIC DNA]</scope>
    <source>
        <strain evidence="2">745</strain>
    </source>
</reference>
<evidence type="ECO:0000313" key="1">
    <source>
        <dbReference type="EMBL" id="AKS09491.1"/>
    </source>
</evidence>
<proteinExistence type="predicted"/>
<reference evidence="1 2" key="1">
    <citation type="journal article" date="2015" name="Genome Announc.">
        <title>Complete Genome Sequence of the Rhizobacterium Pseudomonas trivialis Strain IHBB745 with Multiple Plant Growth-Promoting Activities and Tolerance to Desiccation and Alkalinity.</title>
        <authorList>
            <person name="Gulati A."/>
            <person name="Swarnkar M.K."/>
            <person name="Vyas P."/>
            <person name="Rahi P."/>
            <person name="Thakur R."/>
            <person name="Thakur N."/>
            <person name="Singh A.K."/>
        </authorList>
    </citation>
    <scope>NUCLEOTIDE SEQUENCE [LARGE SCALE GENOMIC DNA]</scope>
    <source>
        <strain evidence="2">745</strain>
    </source>
</reference>
<dbReference type="EMBL" id="CP011507">
    <property type="protein sequence ID" value="AKS09491.1"/>
    <property type="molecule type" value="Genomic_DNA"/>
</dbReference>
<name>A0A0H5AEI7_9PSED</name>
<gene>
    <name evidence="1" type="ORF">AA957_26380</name>
</gene>
<organism evidence="1 2">
    <name type="scientific">Pseudomonas trivialis</name>
    <dbReference type="NCBI Taxonomy" id="200450"/>
    <lineage>
        <taxon>Bacteria</taxon>
        <taxon>Pseudomonadati</taxon>
        <taxon>Pseudomonadota</taxon>
        <taxon>Gammaproteobacteria</taxon>
        <taxon>Pseudomonadales</taxon>
        <taxon>Pseudomonadaceae</taxon>
        <taxon>Pseudomonas</taxon>
    </lineage>
</organism>
<protein>
    <submittedName>
        <fullName evidence="1">Uncharacterized protein</fullName>
    </submittedName>
</protein>